<gene>
    <name evidence="1" type="ORF">ABT317_05645</name>
</gene>
<sequence length="153" mass="16709">MLRRPTHEVIGVLHDDNADPAEPLLACAALSSWADPAGYGPCHRGRRRAGRRGVAQAVVRPLLRPGRHLRAARGSGRCACQEEIRATVERGIQRRAADHPFDLGLQLALLTASMRRFDEPTVTDAIRGLLAANPGDRARRQLAEATGSSHWLM</sequence>
<evidence type="ECO:0000313" key="2">
    <source>
        <dbReference type="Proteomes" id="UP001458415"/>
    </source>
</evidence>
<reference evidence="1 2" key="1">
    <citation type="submission" date="2024-06" db="EMBL/GenBank/DDBJ databases">
        <title>The Natural Products Discovery Center: Release of the First 8490 Sequenced Strains for Exploring Actinobacteria Biosynthetic Diversity.</title>
        <authorList>
            <person name="Kalkreuter E."/>
            <person name="Kautsar S.A."/>
            <person name="Yang D."/>
            <person name="Bader C.D."/>
            <person name="Teijaro C.N."/>
            <person name="Fluegel L."/>
            <person name="Davis C.M."/>
            <person name="Simpson J.R."/>
            <person name="Lauterbach L."/>
            <person name="Steele A.D."/>
            <person name="Gui C."/>
            <person name="Meng S."/>
            <person name="Li G."/>
            <person name="Viehrig K."/>
            <person name="Ye F."/>
            <person name="Su P."/>
            <person name="Kiefer A.F."/>
            <person name="Nichols A."/>
            <person name="Cepeda A.J."/>
            <person name="Yan W."/>
            <person name="Fan B."/>
            <person name="Jiang Y."/>
            <person name="Adhikari A."/>
            <person name="Zheng C.-J."/>
            <person name="Schuster L."/>
            <person name="Cowan T.M."/>
            <person name="Smanski M.J."/>
            <person name="Chevrette M.G."/>
            <person name="De Carvalho L.P.S."/>
            <person name="Shen B."/>
        </authorList>
    </citation>
    <scope>NUCLEOTIDE SEQUENCE [LARGE SCALE GENOMIC DNA]</scope>
    <source>
        <strain evidence="1 2">NPDC000634</strain>
    </source>
</reference>
<accession>A0ABV1VX61</accession>
<keyword evidence="2" id="KW-1185">Reference proteome</keyword>
<name>A0ABV1VX61_9ACTN</name>
<organism evidence="1 2">
    <name type="scientific">Streptomyces carpinensis</name>
    <dbReference type="NCBI Taxonomy" id="66369"/>
    <lineage>
        <taxon>Bacteria</taxon>
        <taxon>Bacillati</taxon>
        <taxon>Actinomycetota</taxon>
        <taxon>Actinomycetes</taxon>
        <taxon>Kitasatosporales</taxon>
        <taxon>Streptomycetaceae</taxon>
        <taxon>Streptomyces</taxon>
    </lineage>
</organism>
<comment type="caution">
    <text evidence="1">The sequence shown here is derived from an EMBL/GenBank/DDBJ whole genome shotgun (WGS) entry which is preliminary data.</text>
</comment>
<dbReference type="Proteomes" id="UP001458415">
    <property type="component" value="Unassembled WGS sequence"/>
</dbReference>
<evidence type="ECO:0000313" key="1">
    <source>
        <dbReference type="EMBL" id="MER6976527.1"/>
    </source>
</evidence>
<dbReference type="RefSeq" id="WP_086726240.1">
    <property type="nucleotide sequence ID" value="NZ_MUBM01000129.1"/>
</dbReference>
<proteinExistence type="predicted"/>
<protein>
    <submittedName>
        <fullName evidence="1">Uncharacterized protein</fullName>
    </submittedName>
</protein>
<dbReference type="EMBL" id="JBEPCU010000049">
    <property type="protein sequence ID" value="MER6976527.1"/>
    <property type="molecule type" value="Genomic_DNA"/>
</dbReference>